<keyword evidence="7 8" id="KW-0472">Membrane</keyword>
<keyword evidence="5 8" id="KW-1133">Transmembrane helix</keyword>
<dbReference type="PANTHER" id="PTHR23501">
    <property type="entry name" value="MAJOR FACILITATOR SUPERFAMILY"/>
    <property type="match status" value="1"/>
</dbReference>
<name>A0A1G4JXA7_9SACH</name>
<feature type="transmembrane region" description="Helical" evidence="8">
    <location>
        <begin position="104"/>
        <end position="127"/>
    </location>
</feature>
<evidence type="ECO:0000256" key="3">
    <source>
        <dbReference type="ARBA" id="ARBA00022448"/>
    </source>
</evidence>
<evidence type="ECO:0000256" key="2">
    <source>
        <dbReference type="ARBA" id="ARBA00008335"/>
    </source>
</evidence>
<dbReference type="FunFam" id="1.20.1250.20:FF:000197">
    <property type="entry name" value="Siderophore iron transporter 1"/>
    <property type="match status" value="1"/>
</dbReference>
<dbReference type="GO" id="GO:0005774">
    <property type="term" value="C:vacuolar membrane"/>
    <property type="evidence" value="ECO:0007669"/>
    <property type="project" value="TreeGrafter"/>
</dbReference>
<feature type="transmembrane region" description="Helical" evidence="8">
    <location>
        <begin position="65"/>
        <end position="84"/>
    </location>
</feature>
<dbReference type="Gene3D" id="1.20.1250.20">
    <property type="entry name" value="MFS general substrate transporter like domains"/>
    <property type="match status" value="2"/>
</dbReference>
<feature type="transmembrane region" description="Helical" evidence="8">
    <location>
        <begin position="317"/>
        <end position="334"/>
    </location>
</feature>
<feature type="transmembrane region" description="Helical" evidence="8">
    <location>
        <begin position="420"/>
        <end position="439"/>
    </location>
</feature>
<dbReference type="SUPFAM" id="SSF103473">
    <property type="entry name" value="MFS general substrate transporter"/>
    <property type="match status" value="1"/>
</dbReference>
<feature type="transmembrane region" description="Helical" evidence="8">
    <location>
        <begin position="283"/>
        <end position="305"/>
    </location>
</feature>
<evidence type="ECO:0000256" key="8">
    <source>
        <dbReference type="SAM" id="Phobius"/>
    </source>
</evidence>
<dbReference type="PROSITE" id="PS50850">
    <property type="entry name" value="MFS"/>
    <property type="match status" value="1"/>
</dbReference>
<dbReference type="OrthoDB" id="2241241at2759"/>
<evidence type="ECO:0000256" key="7">
    <source>
        <dbReference type="ARBA" id="ARBA00023136"/>
    </source>
</evidence>
<feature type="transmembrane region" description="Helical" evidence="8">
    <location>
        <begin position="222"/>
        <end position="245"/>
    </location>
</feature>
<dbReference type="EMBL" id="LT598457">
    <property type="protein sequence ID" value="SCU95634.1"/>
    <property type="molecule type" value="Genomic_DNA"/>
</dbReference>
<keyword evidence="4 8" id="KW-0812">Transmembrane</keyword>
<dbReference type="InterPro" id="IPR036259">
    <property type="entry name" value="MFS_trans_sf"/>
</dbReference>
<reference evidence="11" key="1">
    <citation type="submission" date="2016-03" db="EMBL/GenBank/DDBJ databases">
        <authorList>
            <person name="Devillers H."/>
        </authorList>
    </citation>
    <scope>NUCLEOTIDE SEQUENCE [LARGE SCALE GENOMIC DNA]</scope>
</reference>
<feature type="transmembrane region" description="Helical" evidence="8">
    <location>
        <begin position="160"/>
        <end position="180"/>
    </location>
</feature>
<dbReference type="PANTHER" id="PTHR23501:SF92">
    <property type="entry name" value="GLUTATHIONE EXCHANGER 1-RELATED"/>
    <property type="match status" value="1"/>
</dbReference>
<dbReference type="GO" id="GO:0005768">
    <property type="term" value="C:endosome"/>
    <property type="evidence" value="ECO:0007669"/>
    <property type="project" value="TreeGrafter"/>
</dbReference>
<evidence type="ECO:0000259" key="9">
    <source>
        <dbReference type="PROSITE" id="PS50850"/>
    </source>
</evidence>
<gene>
    <name evidence="10" type="ORF">LADA_0G16622G</name>
</gene>
<keyword evidence="11" id="KW-1185">Reference proteome</keyword>
<evidence type="ECO:0000256" key="4">
    <source>
        <dbReference type="ARBA" id="ARBA00022692"/>
    </source>
</evidence>
<keyword evidence="6" id="KW-0406">Ion transport</keyword>
<dbReference type="AlphaFoldDB" id="A0A1G4JXA7"/>
<feature type="transmembrane region" description="Helical" evidence="8">
    <location>
        <begin position="354"/>
        <end position="376"/>
    </location>
</feature>
<feature type="transmembrane region" description="Helical" evidence="8">
    <location>
        <begin position="134"/>
        <end position="154"/>
    </location>
</feature>
<protein>
    <submittedName>
        <fullName evidence="10">LADA_0G16622g1_1</fullName>
    </submittedName>
</protein>
<evidence type="ECO:0000256" key="6">
    <source>
        <dbReference type="ARBA" id="ARBA00023065"/>
    </source>
</evidence>
<dbReference type="InterPro" id="IPR011701">
    <property type="entry name" value="MFS"/>
</dbReference>
<comment type="subcellular location">
    <subcellularLocation>
        <location evidence="1">Endomembrane system</location>
        <topology evidence="1">Multi-pass membrane protein</topology>
    </subcellularLocation>
</comment>
<feature type="transmembrane region" description="Helical" evidence="8">
    <location>
        <begin position="445"/>
        <end position="465"/>
    </location>
</feature>
<feature type="transmembrane region" description="Helical" evidence="8">
    <location>
        <begin position="485"/>
        <end position="506"/>
    </location>
</feature>
<keyword evidence="3" id="KW-0813">Transport</keyword>
<comment type="similarity">
    <text evidence="2">Belongs to the major facilitator superfamily.</text>
</comment>
<organism evidence="10 11">
    <name type="scientific">Lachancea dasiensis</name>
    <dbReference type="NCBI Taxonomy" id="1072105"/>
    <lineage>
        <taxon>Eukaryota</taxon>
        <taxon>Fungi</taxon>
        <taxon>Dikarya</taxon>
        <taxon>Ascomycota</taxon>
        <taxon>Saccharomycotina</taxon>
        <taxon>Saccharomycetes</taxon>
        <taxon>Saccharomycetales</taxon>
        <taxon>Saccharomycetaceae</taxon>
        <taxon>Lachancea</taxon>
    </lineage>
</organism>
<proteinExistence type="inferred from homology"/>
<sequence>MTDLGNGNNSSKLAMVFGESKNVVMEKQISAELHSEHSRNFDELEDSRSIVIRKAEIMAKQYNTWFLKTLFLFTAFICSLAYGLDSIIRSIYMTYAMNDYQTHSLSSTVDVISLMIAAIGQIFFAGLSDIFGRLSMFIVSIIFYVVGTVIQSQAYDVQRYAAGSIFYNVGLVGAMFQVGIILSDCSSLKWRLFYNFVPAWPALITVWISGNVIHVANPLEDWSWGIAMWAFIFPASCLPMIACMLHMKWKARNEPEWELLKSEKSFIQTHGVVRALVQIFWKLDVAGVLLLTVSVGCILVPLTIAGGVTTQWRSAKVIAPFILGFVLFPIFVYWESQVASAPLAPFKMLKDRGIWAPLWIMFLICFIYSMAAGYLYTVLIVAANESDLSTTRITSLYSFVAAIFSPILGVVVARSSRLKPFTLVGCALYFVTMGLFYHFRSGEDAGRGVIGAMVVWGLASCLYDYPIMIAMQTVTSHEHMATVTALNLTIFRIGGAVGSAVSGAIWTQTLYPQLLKTLGDPTLAEAAYDSPLSFILDYEWGSSVRSATVEAYRYVQKYEVLVGLVFVAPMFILTFFLRDPCLTDDHGQILEKGEYVKGNDDPITDWIYARFSGLKKQE</sequence>
<feature type="transmembrane region" description="Helical" evidence="8">
    <location>
        <begin position="396"/>
        <end position="413"/>
    </location>
</feature>
<accession>A0A1G4JXA7</accession>
<evidence type="ECO:0000256" key="1">
    <source>
        <dbReference type="ARBA" id="ARBA00004127"/>
    </source>
</evidence>
<dbReference type="Pfam" id="PF07690">
    <property type="entry name" value="MFS_1"/>
    <property type="match status" value="1"/>
</dbReference>
<dbReference type="Proteomes" id="UP000190274">
    <property type="component" value="Chromosome G"/>
</dbReference>
<evidence type="ECO:0000256" key="5">
    <source>
        <dbReference type="ARBA" id="ARBA00022989"/>
    </source>
</evidence>
<evidence type="ECO:0000313" key="11">
    <source>
        <dbReference type="Proteomes" id="UP000190274"/>
    </source>
</evidence>
<feature type="domain" description="Major facilitator superfamily (MFS) profile" evidence="9">
    <location>
        <begin position="71"/>
        <end position="580"/>
    </location>
</feature>
<dbReference type="CDD" id="cd17322">
    <property type="entry name" value="MFS_ARN_like"/>
    <property type="match status" value="1"/>
</dbReference>
<dbReference type="GO" id="GO:0005886">
    <property type="term" value="C:plasma membrane"/>
    <property type="evidence" value="ECO:0007669"/>
    <property type="project" value="TreeGrafter"/>
</dbReference>
<evidence type="ECO:0000313" key="10">
    <source>
        <dbReference type="EMBL" id="SCU95634.1"/>
    </source>
</evidence>
<feature type="transmembrane region" description="Helical" evidence="8">
    <location>
        <begin position="560"/>
        <end position="577"/>
    </location>
</feature>
<dbReference type="GO" id="GO:0015343">
    <property type="term" value="F:siderophore-iron transmembrane transporter activity"/>
    <property type="evidence" value="ECO:0007669"/>
    <property type="project" value="TreeGrafter"/>
</dbReference>
<dbReference type="InterPro" id="IPR020846">
    <property type="entry name" value="MFS_dom"/>
</dbReference>
<feature type="transmembrane region" description="Helical" evidence="8">
    <location>
        <begin position="192"/>
        <end position="210"/>
    </location>
</feature>